<dbReference type="CDD" id="cd18298">
    <property type="entry name" value="BTB_POZ_RCBTB1_2"/>
    <property type="match status" value="1"/>
</dbReference>
<dbReference type="InterPro" id="IPR000210">
    <property type="entry name" value="BTB/POZ_dom"/>
</dbReference>
<dbReference type="EMBL" id="CALNXJ010000046">
    <property type="protein sequence ID" value="CAH3149911.1"/>
    <property type="molecule type" value="Genomic_DNA"/>
</dbReference>
<name>A0AAU9XLA6_9CNID</name>
<accession>A0AAU9XLA6</accession>
<dbReference type="CDD" id="cd18498">
    <property type="entry name" value="BACK_RCBTB1_2"/>
    <property type="match status" value="1"/>
</dbReference>
<dbReference type="AlphaFoldDB" id="A0AAU9XLA6"/>
<evidence type="ECO:0000256" key="1">
    <source>
        <dbReference type="ARBA" id="ARBA00022737"/>
    </source>
</evidence>
<dbReference type="InterPro" id="IPR000408">
    <property type="entry name" value="Reg_chr_condens"/>
</dbReference>
<evidence type="ECO:0000313" key="4">
    <source>
        <dbReference type="EMBL" id="CAH3149911.1"/>
    </source>
</evidence>
<organism evidence="4 5">
    <name type="scientific">Pocillopora meandrina</name>
    <dbReference type="NCBI Taxonomy" id="46732"/>
    <lineage>
        <taxon>Eukaryota</taxon>
        <taxon>Metazoa</taxon>
        <taxon>Cnidaria</taxon>
        <taxon>Anthozoa</taxon>
        <taxon>Hexacorallia</taxon>
        <taxon>Scleractinia</taxon>
        <taxon>Astrocoeniina</taxon>
        <taxon>Pocilloporidae</taxon>
        <taxon>Pocillopora</taxon>
    </lineage>
</organism>
<keyword evidence="1" id="KW-0677">Repeat</keyword>
<evidence type="ECO:0000259" key="3">
    <source>
        <dbReference type="PROSITE" id="PS50097"/>
    </source>
</evidence>
<evidence type="ECO:0000313" key="5">
    <source>
        <dbReference type="Proteomes" id="UP001159428"/>
    </source>
</evidence>
<dbReference type="Proteomes" id="UP001159428">
    <property type="component" value="Unassembled WGS sequence"/>
</dbReference>
<dbReference type="PRINTS" id="PR00633">
    <property type="entry name" value="RCCNDNSATION"/>
</dbReference>
<proteinExistence type="predicted"/>
<dbReference type="Gene3D" id="2.130.10.30">
    <property type="entry name" value="Regulator of chromosome condensation 1/beta-lactamase-inhibitor protein II"/>
    <property type="match status" value="2"/>
</dbReference>
<feature type="repeat" description="RCC1" evidence="2">
    <location>
        <begin position="135"/>
        <end position="187"/>
    </location>
</feature>
<dbReference type="PROSITE" id="PS50012">
    <property type="entry name" value="RCC1_3"/>
    <property type="match status" value="4"/>
</dbReference>
<comment type="caution">
    <text evidence="4">The sequence shown here is derived from an EMBL/GenBank/DDBJ whole genome shotgun (WGS) entry which is preliminary data.</text>
</comment>
<dbReference type="PANTHER" id="PTHR22872:SF10">
    <property type="entry name" value="ULTRAVIOLET-B RECEPTOR UVR8"/>
    <property type="match status" value="1"/>
</dbReference>
<evidence type="ECO:0000256" key="2">
    <source>
        <dbReference type="PROSITE-ProRule" id="PRU00235"/>
    </source>
</evidence>
<feature type="domain" description="BTB" evidence="3">
    <location>
        <begin position="412"/>
        <end position="479"/>
    </location>
</feature>
<dbReference type="PROSITE" id="PS50097">
    <property type="entry name" value="BTB"/>
    <property type="match status" value="1"/>
</dbReference>
<feature type="repeat" description="RCC1" evidence="2">
    <location>
        <begin position="188"/>
        <end position="241"/>
    </location>
</feature>
<dbReference type="Gene3D" id="3.30.710.10">
    <property type="entry name" value="Potassium Channel Kv1.1, Chain A"/>
    <property type="match status" value="1"/>
</dbReference>
<dbReference type="SUPFAM" id="SSF54695">
    <property type="entry name" value="POZ domain"/>
    <property type="match status" value="1"/>
</dbReference>
<dbReference type="SUPFAM" id="SSF50985">
    <property type="entry name" value="RCC1/BLIP-II"/>
    <property type="match status" value="1"/>
</dbReference>
<gene>
    <name evidence="4" type="ORF">PMEA_00024560</name>
</gene>
<feature type="repeat" description="RCC1" evidence="2">
    <location>
        <begin position="242"/>
        <end position="293"/>
    </location>
</feature>
<dbReference type="Pfam" id="PF00651">
    <property type="entry name" value="BTB"/>
    <property type="match status" value="1"/>
</dbReference>
<dbReference type="Pfam" id="PF25390">
    <property type="entry name" value="WD40_RLD"/>
    <property type="match status" value="1"/>
</dbReference>
<dbReference type="InterPro" id="IPR011333">
    <property type="entry name" value="SKP1/BTB/POZ_sf"/>
</dbReference>
<dbReference type="InterPro" id="IPR009091">
    <property type="entry name" value="RCC1/BLIP-II"/>
</dbReference>
<reference evidence="4 5" key="1">
    <citation type="submission" date="2022-05" db="EMBL/GenBank/DDBJ databases">
        <authorList>
            <consortium name="Genoscope - CEA"/>
            <person name="William W."/>
        </authorList>
    </citation>
    <scope>NUCLEOTIDE SEQUENCE [LARGE SCALE GENOMIC DNA]</scope>
</reference>
<dbReference type="InterPro" id="IPR051625">
    <property type="entry name" value="Signaling_Regulatory_Domain"/>
</dbReference>
<protein>
    <recommendedName>
        <fullName evidence="3">BTB domain-containing protein</fullName>
    </recommendedName>
</protein>
<feature type="repeat" description="RCC1" evidence="2">
    <location>
        <begin position="294"/>
        <end position="344"/>
    </location>
</feature>
<dbReference type="InterPro" id="IPR058923">
    <property type="entry name" value="RCC1-like_dom"/>
</dbReference>
<sequence length="573" mass="62648">MHLELTSCTSLALALRQAWQLSKTRLGFLALPNFDQIIEIKMQELERWPIFSLLNEEFLVAVRIACVFGNSGNEAIVVTKDDDVFALGSNGSSCLGVGDAQSCLHPRKVEALCKKNVVSLAYGSGPHVLAVTEAGEVFTWGHNGYSQLGNGNTNQGLIPSPVTSGLHTKKVFQVACGSHHSLALTVEGEVFAWGYNNCGQIGTGNTNNQTVPRKINSAMIGTKKIIVIACGQTSSMALSDAGELFAWGYNGNGQLGVGNNANQLTPCKVIGLVGTITTQIVCGYAHSLALSDAGCLYAWGANSYGQLGTGNKAHLVTPTKIGLDKGRFVEVAACHYSHLSAAMTATGKVFMWGQCRGQAVTSPMETKFTRVDTTFACFASPQSMARPLIVDQVQEKRVEQSVRDAFNDQETSDLTFLIDGKPVYVHKSLLKIRCEHFRSMFQAHWDEDEKSVIEITQFSYPVYYAFLEYLYTDQVHLLPEDAIGLLDLANSYCETQLKHQCERIIKQGITVENAAMLLAAAIKYEASDLEEFCFKFCINHLTAVTQTKAFNHLDEGTVKEFIKKAGMYGAFKY</sequence>
<dbReference type="SMART" id="SM00225">
    <property type="entry name" value="BTB"/>
    <property type="match status" value="1"/>
</dbReference>
<dbReference type="PANTHER" id="PTHR22872">
    <property type="entry name" value="BTK-BINDING PROTEIN-RELATED"/>
    <property type="match status" value="1"/>
</dbReference>
<keyword evidence="5" id="KW-1185">Reference proteome</keyword>
<dbReference type="PROSITE" id="PS00626">
    <property type="entry name" value="RCC1_2"/>
    <property type="match status" value="1"/>
</dbReference>